<gene>
    <name evidence="1" type="ORF">H0235_008321</name>
</gene>
<organism evidence="1 2">
    <name type="scientific">Vespula pensylvanica</name>
    <name type="common">Western yellow jacket</name>
    <name type="synonym">Wasp</name>
    <dbReference type="NCBI Taxonomy" id="30213"/>
    <lineage>
        <taxon>Eukaryota</taxon>
        <taxon>Metazoa</taxon>
        <taxon>Ecdysozoa</taxon>
        <taxon>Arthropoda</taxon>
        <taxon>Hexapoda</taxon>
        <taxon>Insecta</taxon>
        <taxon>Pterygota</taxon>
        <taxon>Neoptera</taxon>
        <taxon>Endopterygota</taxon>
        <taxon>Hymenoptera</taxon>
        <taxon>Apocrita</taxon>
        <taxon>Aculeata</taxon>
        <taxon>Vespoidea</taxon>
        <taxon>Vespidae</taxon>
        <taxon>Vespinae</taxon>
        <taxon>Vespula</taxon>
    </lineage>
</organism>
<keyword evidence="2" id="KW-1185">Reference proteome</keyword>
<name>A0A834P314_VESPE</name>
<comment type="caution">
    <text evidence="1">The sequence shown here is derived from an EMBL/GenBank/DDBJ whole genome shotgun (WGS) entry which is preliminary data.</text>
</comment>
<reference evidence="1" key="1">
    <citation type="journal article" date="2020" name="G3 (Bethesda)">
        <title>High-Quality Assemblies for Three Invasive Social Wasps from the &lt;i&gt;Vespula&lt;/i&gt; Genus.</title>
        <authorList>
            <person name="Harrop T.W.R."/>
            <person name="Guhlin J."/>
            <person name="McLaughlin G.M."/>
            <person name="Permina E."/>
            <person name="Stockwell P."/>
            <person name="Gilligan J."/>
            <person name="Le Lec M.F."/>
            <person name="Gruber M.A.M."/>
            <person name="Quinn O."/>
            <person name="Lovegrove M."/>
            <person name="Duncan E.J."/>
            <person name="Remnant E.J."/>
            <person name="Van Eeckhoven J."/>
            <person name="Graham B."/>
            <person name="Knapp R.A."/>
            <person name="Langford K.W."/>
            <person name="Kronenberg Z."/>
            <person name="Press M.O."/>
            <person name="Eacker S.M."/>
            <person name="Wilson-Rankin E.E."/>
            <person name="Purcell J."/>
            <person name="Lester P.J."/>
            <person name="Dearden P.K."/>
        </authorList>
    </citation>
    <scope>NUCLEOTIDE SEQUENCE</scope>
    <source>
        <strain evidence="1">Volc-1</strain>
    </source>
</reference>
<dbReference type="AlphaFoldDB" id="A0A834P314"/>
<proteinExistence type="predicted"/>
<evidence type="ECO:0000313" key="1">
    <source>
        <dbReference type="EMBL" id="KAF7425883.1"/>
    </source>
</evidence>
<protein>
    <submittedName>
        <fullName evidence="1">Uncharacterized protein</fullName>
    </submittedName>
</protein>
<dbReference type="EMBL" id="JACSDY010000006">
    <property type="protein sequence ID" value="KAF7425883.1"/>
    <property type="molecule type" value="Genomic_DNA"/>
</dbReference>
<sequence length="168" mass="19773">MGRTQITMMQEPCKMNNTVTSLLFRKSTHKHERSTSILLISRINHKCTRYYKPLVKNRLLLDYIEIKRRFGKSTRTDFEKNLYKLINNTIFDKMKRNVPNRVDVRLQIHVGAVYHPRNINTTFMLKALIESDNKCMKYCKEIMGTLSNCFLMSEINGKNEQNECMGSA</sequence>
<dbReference type="Proteomes" id="UP000600918">
    <property type="component" value="Unassembled WGS sequence"/>
</dbReference>
<accession>A0A834P314</accession>
<evidence type="ECO:0000313" key="2">
    <source>
        <dbReference type="Proteomes" id="UP000600918"/>
    </source>
</evidence>